<sequence>MLLTFTVTTLIMIMIPGPDAALIMRSALAHGRLAGLLTMLGGLAGLTVHATAAAFGLSALLVASPAAFTVVRVLGVCYLLWLGAQALLPNRAGARPRERERPSGTPLAHVRRGLLSNLLNPKVLLLFVTWLPQFLPAHGDALGRALLLSGITAGLYAVWFSLYNVLIDKVGALLRRPRVRAGIERATGVLLVGFALRLAVQ</sequence>
<comment type="subcellular location">
    <subcellularLocation>
        <location evidence="1">Cell membrane</location>
        <topology evidence="1">Multi-pass membrane protein</topology>
    </subcellularLocation>
</comment>
<keyword evidence="2" id="KW-1003">Cell membrane</keyword>
<keyword evidence="3 6" id="KW-0812">Transmembrane</keyword>
<evidence type="ECO:0000256" key="4">
    <source>
        <dbReference type="ARBA" id="ARBA00022989"/>
    </source>
</evidence>
<dbReference type="Proteomes" id="UP000198953">
    <property type="component" value="Unassembled WGS sequence"/>
</dbReference>
<organism evidence="7 8">
    <name type="scientific">Nonomuraea pusilla</name>
    <dbReference type="NCBI Taxonomy" id="46177"/>
    <lineage>
        <taxon>Bacteria</taxon>
        <taxon>Bacillati</taxon>
        <taxon>Actinomycetota</taxon>
        <taxon>Actinomycetes</taxon>
        <taxon>Streptosporangiales</taxon>
        <taxon>Streptosporangiaceae</taxon>
        <taxon>Nonomuraea</taxon>
    </lineage>
</organism>
<evidence type="ECO:0000256" key="5">
    <source>
        <dbReference type="ARBA" id="ARBA00023136"/>
    </source>
</evidence>
<evidence type="ECO:0000256" key="1">
    <source>
        <dbReference type="ARBA" id="ARBA00004651"/>
    </source>
</evidence>
<dbReference type="OrthoDB" id="5185770at2"/>
<proteinExistence type="predicted"/>
<protein>
    <submittedName>
        <fullName evidence="7">Threonine/homoserine/homoserine lactone efflux protein</fullName>
    </submittedName>
</protein>
<dbReference type="EMBL" id="FOBF01000020">
    <property type="protein sequence ID" value="SEM97368.1"/>
    <property type="molecule type" value="Genomic_DNA"/>
</dbReference>
<evidence type="ECO:0000256" key="2">
    <source>
        <dbReference type="ARBA" id="ARBA00022475"/>
    </source>
</evidence>
<keyword evidence="5 6" id="KW-0472">Membrane</keyword>
<evidence type="ECO:0000256" key="3">
    <source>
        <dbReference type="ARBA" id="ARBA00022692"/>
    </source>
</evidence>
<evidence type="ECO:0000256" key="6">
    <source>
        <dbReference type="SAM" id="Phobius"/>
    </source>
</evidence>
<feature type="transmembrane region" description="Helical" evidence="6">
    <location>
        <begin position="55"/>
        <end position="81"/>
    </location>
</feature>
<dbReference type="RefSeq" id="WP_055509110.1">
    <property type="nucleotide sequence ID" value="NZ_BBZG01000006.1"/>
</dbReference>
<keyword evidence="8" id="KW-1185">Reference proteome</keyword>
<evidence type="ECO:0000313" key="7">
    <source>
        <dbReference type="EMBL" id="SEM97368.1"/>
    </source>
</evidence>
<dbReference type="PIRSF" id="PIRSF006324">
    <property type="entry name" value="LeuE"/>
    <property type="match status" value="1"/>
</dbReference>
<accession>A0A1H8CSR7</accession>
<reference evidence="7 8" key="1">
    <citation type="submission" date="2016-10" db="EMBL/GenBank/DDBJ databases">
        <authorList>
            <person name="de Groot N.N."/>
        </authorList>
    </citation>
    <scope>NUCLEOTIDE SEQUENCE [LARGE SCALE GENOMIC DNA]</scope>
    <source>
        <strain evidence="7 8">DSM 43357</strain>
    </source>
</reference>
<keyword evidence="4 6" id="KW-1133">Transmembrane helix</keyword>
<name>A0A1H8CSR7_9ACTN</name>
<dbReference type="PANTHER" id="PTHR30086:SF20">
    <property type="entry name" value="ARGININE EXPORTER PROTEIN ARGO-RELATED"/>
    <property type="match status" value="1"/>
</dbReference>
<dbReference type="PANTHER" id="PTHR30086">
    <property type="entry name" value="ARGININE EXPORTER PROTEIN ARGO"/>
    <property type="match status" value="1"/>
</dbReference>
<feature type="transmembrane region" description="Helical" evidence="6">
    <location>
        <begin position="141"/>
        <end position="162"/>
    </location>
</feature>
<dbReference type="InterPro" id="IPR001123">
    <property type="entry name" value="LeuE-type"/>
</dbReference>
<feature type="transmembrane region" description="Helical" evidence="6">
    <location>
        <begin position="118"/>
        <end position="135"/>
    </location>
</feature>
<dbReference type="GO" id="GO:0015171">
    <property type="term" value="F:amino acid transmembrane transporter activity"/>
    <property type="evidence" value="ECO:0007669"/>
    <property type="project" value="TreeGrafter"/>
</dbReference>
<dbReference type="Pfam" id="PF01810">
    <property type="entry name" value="LysE"/>
    <property type="match status" value="1"/>
</dbReference>
<evidence type="ECO:0000313" key="8">
    <source>
        <dbReference type="Proteomes" id="UP000198953"/>
    </source>
</evidence>
<dbReference type="GO" id="GO:0005886">
    <property type="term" value="C:plasma membrane"/>
    <property type="evidence" value="ECO:0007669"/>
    <property type="project" value="UniProtKB-SubCell"/>
</dbReference>
<dbReference type="AlphaFoldDB" id="A0A1H8CSR7"/>
<gene>
    <name evidence="7" type="ORF">SAMN05660976_06498</name>
</gene>